<keyword evidence="2" id="KW-1185">Reference proteome</keyword>
<dbReference type="EMBL" id="VSRR010008689">
    <property type="protein sequence ID" value="MPC49130.1"/>
    <property type="molecule type" value="Genomic_DNA"/>
</dbReference>
<comment type="caution">
    <text evidence="1">The sequence shown here is derived from an EMBL/GenBank/DDBJ whole genome shotgun (WGS) entry which is preliminary data.</text>
</comment>
<sequence length="180" mass="20029">MPGISTLGKDARYRHAHTLTHQSQGGTRQAGILPLSVHHLLTGDLLFFALAQHHETVSLALRYQSCHHRRHTPKTRAALQLITRLGASHHTRPPRVATPKPNLVQCHILCHGREVEAVSRRPVILSQPLPYRRSARDVREGSYTRSGHEYSNVNSTLTSLPSVPVSAGGKRLPMMKVFSK</sequence>
<accession>A0A5B7FN53</accession>
<name>A0A5B7FN53_PORTR</name>
<dbReference type="Proteomes" id="UP000324222">
    <property type="component" value="Unassembled WGS sequence"/>
</dbReference>
<dbReference type="AlphaFoldDB" id="A0A5B7FN53"/>
<reference evidence="1 2" key="1">
    <citation type="submission" date="2019-05" db="EMBL/GenBank/DDBJ databases">
        <title>Another draft genome of Portunus trituberculatus and its Hox gene families provides insights of decapod evolution.</title>
        <authorList>
            <person name="Jeong J.-H."/>
            <person name="Song I."/>
            <person name="Kim S."/>
            <person name="Choi T."/>
            <person name="Kim D."/>
            <person name="Ryu S."/>
            <person name="Kim W."/>
        </authorList>
    </citation>
    <scope>NUCLEOTIDE SEQUENCE [LARGE SCALE GENOMIC DNA]</scope>
    <source>
        <tissue evidence="1">Muscle</tissue>
    </source>
</reference>
<evidence type="ECO:0000313" key="2">
    <source>
        <dbReference type="Proteomes" id="UP000324222"/>
    </source>
</evidence>
<organism evidence="1 2">
    <name type="scientific">Portunus trituberculatus</name>
    <name type="common">Swimming crab</name>
    <name type="synonym">Neptunus trituberculatus</name>
    <dbReference type="NCBI Taxonomy" id="210409"/>
    <lineage>
        <taxon>Eukaryota</taxon>
        <taxon>Metazoa</taxon>
        <taxon>Ecdysozoa</taxon>
        <taxon>Arthropoda</taxon>
        <taxon>Crustacea</taxon>
        <taxon>Multicrustacea</taxon>
        <taxon>Malacostraca</taxon>
        <taxon>Eumalacostraca</taxon>
        <taxon>Eucarida</taxon>
        <taxon>Decapoda</taxon>
        <taxon>Pleocyemata</taxon>
        <taxon>Brachyura</taxon>
        <taxon>Eubrachyura</taxon>
        <taxon>Portunoidea</taxon>
        <taxon>Portunidae</taxon>
        <taxon>Portuninae</taxon>
        <taxon>Portunus</taxon>
    </lineage>
</organism>
<protein>
    <submittedName>
        <fullName evidence="1">Uncharacterized protein</fullName>
    </submittedName>
</protein>
<evidence type="ECO:0000313" key="1">
    <source>
        <dbReference type="EMBL" id="MPC49130.1"/>
    </source>
</evidence>
<gene>
    <name evidence="1" type="ORF">E2C01_042924</name>
</gene>
<proteinExistence type="predicted"/>